<organism evidence="10 13">
    <name type="scientific">Phascolarctobacterium faecium</name>
    <dbReference type="NCBI Taxonomy" id="33025"/>
    <lineage>
        <taxon>Bacteria</taxon>
        <taxon>Bacillati</taxon>
        <taxon>Bacillota</taxon>
        <taxon>Negativicutes</taxon>
        <taxon>Acidaminococcales</taxon>
        <taxon>Acidaminococcaceae</taxon>
        <taxon>Phascolarctobacterium</taxon>
    </lineage>
</organism>
<dbReference type="Gene3D" id="3.30.450.20">
    <property type="entry name" value="PAS domain"/>
    <property type="match status" value="1"/>
</dbReference>
<dbReference type="InterPro" id="IPR003594">
    <property type="entry name" value="HATPase_dom"/>
</dbReference>
<evidence type="ECO:0000313" key="12">
    <source>
        <dbReference type="Proteomes" id="UP000443070"/>
    </source>
</evidence>
<evidence type="ECO:0000313" key="11">
    <source>
        <dbReference type="EMBL" id="MTU04699.1"/>
    </source>
</evidence>
<dbReference type="Proteomes" id="UP000443070">
    <property type="component" value="Unassembled WGS sequence"/>
</dbReference>
<proteinExistence type="predicted"/>
<name>A0A7X2XHE7_9FIRM</name>
<evidence type="ECO:0000313" key="10">
    <source>
        <dbReference type="EMBL" id="MTT76500.1"/>
    </source>
</evidence>
<evidence type="ECO:0000256" key="4">
    <source>
        <dbReference type="ARBA" id="ARBA00022679"/>
    </source>
</evidence>
<evidence type="ECO:0000259" key="9">
    <source>
        <dbReference type="PROSITE" id="PS50109"/>
    </source>
</evidence>
<dbReference type="InterPro" id="IPR036890">
    <property type="entry name" value="HATPase_C_sf"/>
</dbReference>
<dbReference type="Gene3D" id="3.30.450.280">
    <property type="entry name" value="GAF domain"/>
    <property type="match status" value="1"/>
</dbReference>
<keyword evidence="6 10" id="KW-0418">Kinase</keyword>
<protein>
    <recommendedName>
        <fullName evidence="2">histidine kinase</fullName>
        <ecNumber evidence="2">2.7.13.3</ecNumber>
    </recommendedName>
</protein>
<evidence type="ECO:0000313" key="13">
    <source>
        <dbReference type="Proteomes" id="UP000484547"/>
    </source>
</evidence>
<evidence type="ECO:0000256" key="2">
    <source>
        <dbReference type="ARBA" id="ARBA00012438"/>
    </source>
</evidence>
<dbReference type="InterPro" id="IPR011495">
    <property type="entry name" value="Sig_transdc_His_kin_sub2_dim/P"/>
</dbReference>
<dbReference type="SUPFAM" id="SSF55874">
    <property type="entry name" value="ATPase domain of HSP90 chaperone/DNA topoisomerase II/histidine kinase"/>
    <property type="match status" value="1"/>
</dbReference>
<dbReference type="EC" id="2.7.13.3" evidence="2"/>
<dbReference type="SMART" id="SM00387">
    <property type="entry name" value="HATPase_c"/>
    <property type="match status" value="1"/>
</dbReference>
<keyword evidence="12" id="KW-1185">Reference proteome</keyword>
<dbReference type="Gene3D" id="3.30.565.10">
    <property type="entry name" value="Histidine kinase-like ATPase, C-terminal domain"/>
    <property type="match status" value="1"/>
</dbReference>
<dbReference type="GO" id="GO:0000160">
    <property type="term" value="P:phosphorelay signal transduction system"/>
    <property type="evidence" value="ECO:0007669"/>
    <property type="project" value="UniProtKB-KW"/>
</dbReference>
<dbReference type="AlphaFoldDB" id="A0A7X2XHE7"/>
<dbReference type="OrthoDB" id="9767435at2"/>
<comment type="caution">
    <text evidence="10">The sequence shown here is derived from an EMBL/GenBank/DDBJ whole genome shotgun (WGS) entry which is preliminary data.</text>
</comment>
<evidence type="ECO:0000256" key="5">
    <source>
        <dbReference type="ARBA" id="ARBA00022741"/>
    </source>
</evidence>
<dbReference type="Pfam" id="PF07568">
    <property type="entry name" value="HisKA_2"/>
    <property type="match status" value="1"/>
</dbReference>
<dbReference type="Pfam" id="PF02518">
    <property type="entry name" value="HATPase_c"/>
    <property type="match status" value="1"/>
</dbReference>
<dbReference type="InterPro" id="IPR022066">
    <property type="entry name" value="PdtaS_GAF"/>
</dbReference>
<dbReference type="GO" id="GO:0004673">
    <property type="term" value="F:protein histidine kinase activity"/>
    <property type="evidence" value="ECO:0007669"/>
    <property type="project" value="UniProtKB-EC"/>
</dbReference>
<dbReference type="InterPro" id="IPR005467">
    <property type="entry name" value="His_kinase_dom"/>
</dbReference>
<dbReference type="PANTHER" id="PTHR41523">
    <property type="entry name" value="TWO-COMPONENT SYSTEM SENSOR PROTEIN"/>
    <property type="match status" value="1"/>
</dbReference>
<evidence type="ECO:0000256" key="8">
    <source>
        <dbReference type="ARBA" id="ARBA00023012"/>
    </source>
</evidence>
<evidence type="ECO:0000256" key="3">
    <source>
        <dbReference type="ARBA" id="ARBA00022553"/>
    </source>
</evidence>
<comment type="catalytic activity">
    <reaction evidence="1">
        <text>ATP + protein L-histidine = ADP + protein N-phospho-L-histidine.</text>
        <dbReference type="EC" id="2.7.13.3"/>
    </reaction>
</comment>
<keyword evidence="3" id="KW-0597">Phosphoprotein</keyword>
<feature type="domain" description="Histidine kinase" evidence="9">
    <location>
        <begin position="277"/>
        <end position="471"/>
    </location>
</feature>
<keyword evidence="4" id="KW-0808">Transferase</keyword>
<dbReference type="EMBL" id="WNBM01000008">
    <property type="protein sequence ID" value="MTT76500.1"/>
    <property type="molecule type" value="Genomic_DNA"/>
</dbReference>
<sequence length="475" mass="52596">MMGINKVIRNRGMNDMPKNLTVEQKNILSSMKVGAAFAADVAHACITMYVWDDNPKFLYIYHQELPRTQFFGELPDKTGRELRGNEEPLVQRALQRGVPLSGKRELSLGLFVDLRVYPIQDSKGKCFAVVAFDTNEPEELFIMTAVEFLKNTGRQILSSNYYGRLLPGDGLMIVDKDKVIIAANRTARHLFKVQGLSNLVGRRTNSLQINWPLVGMVLKTGVAEGKEIDMQGLLLAMRVIPVTNRPDTAAAIVILQDITELKKKDTELLIKSVVIREIHHRVKNNLQTIASLLRLQARRAHTDETKLVLRDCINRVTSIAVVHEFLSQQDSGKIDVAVAAQGIYEAIIASMADPNLKLQTSFKADNVLLPSDKATSIALVLNELLQNSLDHAFAGRSSGRLDVEFYKIPGSYCLKICDDGNGLPPGFVLDEQTSLGLKIIKTMVEADLRGTFTIEALKQGTCAVVTIPSELEGSE</sequence>
<dbReference type="Pfam" id="PF12282">
    <property type="entry name" value="GAF_PdtaS"/>
    <property type="match status" value="1"/>
</dbReference>
<dbReference type="InterPro" id="IPR038424">
    <property type="entry name" value="H_kinase_PdtaS_GAF_sf"/>
</dbReference>
<keyword evidence="7" id="KW-0067">ATP-binding</keyword>
<accession>A0A7X2XHE7</accession>
<dbReference type="Proteomes" id="UP000484547">
    <property type="component" value="Unassembled WGS sequence"/>
</dbReference>
<gene>
    <name evidence="10" type="ORF">GMD11_09520</name>
    <name evidence="11" type="ORF">GMD18_09855</name>
</gene>
<evidence type="ECO:0000256" key="1">
    <source>
        <dbReference type="ARBA" id="ARBA00000085"/>
    </source>
</evidence>
<dbReference type="GO" id="GO:0005524">
    <property type="term" value="F:ATP binding"/>
    <property type="evidence" value="ECO:0007669"/>
    <property type="project" value="UniProtKB-KW"/>
</dbReference>
<keyword evidence="8" id="KW-0902">Two-component regulatory system</keyword>
<dbReference type="PROSITE" id="PS50109">
    <property type="entry name" value="HIS_KIN"/>
    <property type="match status" value="1"/>
</dbReference>
<dbReference type="EMBL" id="WNBW01000010">
    <property type="protein sequence ID" value="MTU04699.1"/>
    <property type="molecule type" value="Genomic_DNA"/>
</dbReference>
<reference evidence="12 13" key="1">
    <citation type="journal article" date="2019" name="Nat. Med.">
        <title>A library of human gut bacterial isolates paired with longitudinal multiomics data enables mechanistic microbiome research.</title>
        <authorList>
            <person name="Poyet M."/>
            <person name="Groussin M."/>
            <person name="Gibbons S.M."/>
            <person name="Avila-Pacheco J."/>
            <person name="Jiang X."/>
            <person name="Kearney S.M."/>
            <person name="Perrotta A.R."/>
            <person name="Berdy B."/>
            <person name="Zhao S."/>
            <person name="Lieberman T.D."/>
            <person name="Swanson P.K."/>
            <person name="Smith M."/>
            <person name="Roesemann S."/>
            <person name="Alexander J.E."/>
            <person name="Rich S.A."/>
            <person name="Livny J."/>
            <person name="Vlamakis H."/>
            <person name="Clish C."/>
            <person name="Bullock K."/>
            <person name="Deik A."/>
            <person name="Scott J."/>
            <person name="Pierce K.A."/>
            <person name="Xavier R.J."/>
            <person name="Alm E.J."/>
        </authorList>
    </citation>
    <scope>NUCLEOTIDE SEQUENCE [LARGE SCALE GENOMIC DNA]</scope>
    <source>
        <strain evidence="10 13">BIOML-A13</strain>
        <strain evidence="11 12">BIOML-A3</strain>
    </source>
</reference>
<evidence type="ECO:0000256" key="6">
    <source>
        <dbReference type="ARBA" id="ARBA00022777"/>
    </source>
</evidence>
<keyword evidence="5" id="KW-0547">Nucleotide-binding</keyword>
<dbReference type="PANTHER" id="PTHR41523:SF8">
    <property type="entry name" value="ETHYLENE RESPONSE SENSOR PROTEIN"/>
    <property type="match status" value="1"/>
</dbReference>
<evidence type="ECO:0000256" key="7">
    <source>
        <dbReference type="ARBA" id="ARBA00022840"/>
    </source>
</evidence>